<sequence length="258" mass="28833">MAAAKLLTVKEFSEASLMSTMRSAWNTAHEVTFCPIGKNIFVVQAFCLGDWKRIMEEGPWIFRVPHLYHTKSNLKQLASKIDSLVTFGNWMIVGEETWHPVTPTVRGNIGVEHEQPKEERGDCPAKGRGRGRGGWGSYPRGGVWMEKKVGSDDGSGSRKRASEEAGLDKGTDAELSDTATSPVKPMEEKHGRSREVLAKKQLSMTAEPSNKVEICVPPPPPKYISPREKKKQKKLIETEKEVPNTTMVDSEKEDNREQ</sequence>
<dbReference type="EMBL" id="CM016557">
    <property type="protein sequence ID" value="TKW10491.1"/>
    <property type="molecule type" value="Genomic_DNA"/>
</dbReference>
<protein>
    <recommendedName>
        <fullName evidence="4">DUF4283 domain-containing protein</fullName>
    </recommendedName>
</protein>
<evidence type="ECO:0000313" key="3">
    <source>
        <dbReference type="Proteomes" id="UP000298652"/>
    </source>
</evidence>
<keyword evidence="3" id="KW-1185">Reference proteome</keyword>
<dbReference type="Gramene" id="TKW10491">
    <property type="protein sequence ID" value="TKW10491"/>
    <property type="gene ID" value="SEVIR_6G168000v2"/>
</dbReference>
<evidence type="ECO:0000313" key="2">
    <source>
        <dbReference type="EMBL" id="TKW10491.1"/>
    </source>
</evidence>
<evidence type="ECO:0008006" key="4">
    <source>
        <dbReference type="Google" id="ProtNLM"/>
    </source>
</evidence>
<feature type="region of interest" description="Disordered" evidence="1">
    <location>
        <begin position="111"/>
        <end position="258"/>
    </location>
</feature>
<dbReference type="OMA" id="WNTAHEV"/>
<organism evidence="2 3">
    <name type="scientific">Setaria viridis</name>
    <name type="common">Green bristlegrass</name>
    <name type="synonym">Setaria italica subsp. viridis</name>
    <dbReference type="NCBI Taxonomy" id="4556"/>
    <lineage>
        <taxon>Eukaryota</taxon>
        <taxon>Viridiplantae</taxon>
        <taxon>Streptophyta</taxon>
        <taxon>Embryophyta</taxon>
        <taxon>Tracheophyta</taxon>
        <taxon>Spermatophyta</taxon>
        <taxon>Magnoliopsida</taxon>
        <taxon>Liliopsida</taxon>
        <taxon>Poales</taxon>
        <taxon>Poaceae</taxon>
        <taxon>PACMAD clade</taxon>
        <taxon>Panicoideae</taxon>
        <taxon>Panicodae</taxon>
        <taxon>Paniceae</taxon>
        <taxon>Cenchrinae</taxon>
        <taxon>Setaria</taxon>
    </lineage>
</organism>
<feature type="compositionally biased region" description="Basic and acidic residues" evidence="1">
    <location>
        <begin position="185"/>
        <end position="198"/>
    </location>
</feature>
<proteinExistence type="predicted"/>
<evidence type="ECO:0000256" key="1">
    <source>
        <dbReference type="SAM" id="MobiDB-lite"/>
    </source>
</evidence>
<reference evidence="2" key="1">
    <citation type="submission" date="2019-03" db="EMBL/GenBank/DDBJ databases">
        <title>WGS assembly of Setaria viridis.</title>
        <authorList>
            <person name="Huang P."/>
            <person name="Jenkins J."/>
            <person name="Grimwood J."/>
            <person name="Barry K."/>
            <person name="Healey A."/>
            <person name="Mamidi S."/>
            <person name="Sreedasyam A."/>
            <person name="Shu S."/>
            <person name="Feldman M."/>
            <person name="Wu J."/>
            <person name="Yu Y."/>
            <person name="Chen C."/>
            <person name="Johnson J."/>
            <person name="Rokhsar D."/>
            <person name="Baxter I."/>
            <person name="Schmutz J."/>
            <person name="Brutnell T."/>
            <person name="Kellogg E."/>
        </authorList>
    </citation>
    <scope>NUCLEOTIDE SEQUENCE [LARGE SCALE GENOMIC DNA]</scope>
</reference>
<feature type="compositionally biased region" description="Basic and acidic residues" evidence="1">
    <location>
        <begin position="160"/>
        <end position="172"/>
    </location>
</feature>
<dbReference type="AlphaFoldDB" id="A0A4U6U4F6"/>
<feature type="compositionally biased region" description="Basic and acidic residues" evidence="1">
    <location>
        <begin position="249"/>
        <end position="258"/>
    </location>
</feature>
<dbReference type="Proteomes" id="UP000298652">
    <property type="component" value="Chromosome 6"/>
</dbReference>
<accession>A0A4U6U4F6</accession>
<gene>
    <name evidence="2" type="ORF">SEVIR_6G168000v2</name>
</gene>
<name>A0A4U6U4F6_SETVI</name>
<feature type="compositionally biased region" description="Basic and acidic residues" evidence="1">
    <location>
        <begin position="111"/>
        <end position="125"/>
    </location>
</feature>